<dbReference type="OMA" id="HYDIFTS"/>
<organism evidence="1 2">
    <name type="scientific">Paramecium octaurelia</name>
    <dbReference type="NCBI Taxonomy" id="43137"/>
    <lineage>
        <taxon>Eukaryota</taxon>
        <taxon>Sar</taxon>
        <taxon>Alveolata</taxon>
        <taxon>Ciliophora</taxon>
        <taxon>Intramacronucleata</taxon>
        <taxon>Oligohymenophorea</taxon>
        <taxon>Peniculida</taxon>
        <taxon>Parameciidae</taxon>
        <taxon>Paramecium</taxon>
    </lineage>
</organism>
<evidence type="ECO:0000313" key="1">
    <source>
        <dbReference type="EMBL" id="CAD8179018.1"/>
    </source>
</evidence>
<protein>
    <submittedName>
        <fullName evidence="1">Uncharacterized protein</fullName>
    </submittedName>
</protein>
<sequence>MYCYDNDLLRKAENQVQESNSCNEKEQKIQYNQLQDQMFQKSQWSKNVTEKDIRETKFNGHWTKEEHKQYLEFVNNHYDIFTSKYDKKSKRILK</sequence>
<dbReference type="EMBL" id="CAJJDP010000071">
    <property type="protein sequence ID" value="CAD8179018.1"/>
    <property type="molecule type" value="Genomic_DNA"/>
</dbReference>
<reference evidence="1" key="1">
    <citation type="submission" date="2021-01" db="EMBL/GenBank/DDBJ databases">
        <authorList>
            <consortium name="Genoscope - CEA"/>
            <person name="William W."/>
        </authorList>
    </citation>
    <scope>NUCLEOTIDE SEQUENCE</scope>
</reference>
<comment type="caution">
    <text evidence="1">The sequence shown here is derived from an EMBL/GenBank/DDBJ whole genome shotgun (WGS) entry which is preliminary data.</text>
</comment>
<keyword evidence="2" id="KW-1185">Reference proteome</keyword>
<proteinExistence type="predicted"/>
<name>A0A8S1VLZ6_PAROT</name>
<dbReference type="Proteomes" id="UP000683925">
    <property type="component" value="Unassembled WGS sequence"/>
</dbReference>
<dbReference type="AlphaFoldDB" id="A0A8S1VLZ6"/>
<gene>
    <name evidence="1" type="ORF">POCTA_138.1.T0720079</name>
</gene>
<accession>A0A8S1VLZ6</accession>
<dbReference type="OrthoDB" id="118550at2759"/>
<evidence type="ECO:0000313" key="2">
    <source>
        <dbReference type="Proteomes" id="UP000683925"/>
    </source>
</evidence>